<feature type="compositionally biased region" description="Pro residues" evidence="5">
    <location>
        <begin position="152"/>
        <end position="178"/>
    </location>
</feature>
<dbReference type="PANTHER" id="PTHR45691:SF6">
    <property type="entry name" value="PROTEIN DIAPHANOUS"/>
    <property type="match status" value="1"/>
</dbReference>
<feature type="compositionally biased region" description="Polar residues" evidence="5">
    <location>
        <begin position="1"/>
        <end position="10"/>
    </location>
</feature>
<feature type="compositionally biased region" description="Pro residues" evidence="5">
    <location>
        <begin position="12"/>
        <end position="21"/>
    </location>
</feature>
<evidence type="ECO:0000259" key="6">
    <source>
        <dbReference type="PROSITE" id="PS50103"/>
    </source>
</evidence>
<evidence type="ECO:0000256" key="5">
    <source>
        <dbReference type="SAM" id="MobiDB-lite"/>
    </source>
</evidence>
<dbReference type="GO" id="GO:0005884">
    <property type="term" value="C:actin filament"/>
    <property type="evidence" value="ECO:0007669"/>
    <property type="project" value="TreeGrafter"/>
</dbReference>
<dbReference type="SUPFAM" id="SSF90229">
    <property type="entry name" value="CCCH zinc finger"/>
    <property type="match status" value="1"/>
</dbReference>
<dbReference type="InterPro" id="IPR051412">
    <property type="entry name" value="Formin_Homology_Diaphanous_sf"/>
</dbReference>
<feature type="compositionally biased region" description="Pro residues" evidence="5">
    <location>
        <begin position="189"/>
        <end position="201"/>
    </location>
</feature>
<feature type="zinc finger region" description="C3H1-type" evidence="4">
    <location>
        <begin position="67"/>
        <end position="94"/>
    </location>
</feature>
<evidence type="ECO:0000313" key="7">
    <source>
        <dbReference type="EMBL" id="CAK1588331.1"/>
    </source>
</evidence>
<keyword evidence="3 4" id="KW-0862">Zinc</keyword>
<evidence type="ECO:0000256" key="2">
    <source>
        <dbReference type="ARBA" id="ARBA00022771"/>
    </source>
</evidence>
<dbReference type="SMART" id="SM00356">
    <property type="entry name" value="ZnF_C3H1"/>
    <property type="match status" value="2"/>
</dbReference>
<dbReference type="Gene3D" id="3.30.1370.210">
    <property type="match status" value="1"/>
</dbReference>
<dbReference type="AlphaFoldDB" id="A0AAV1L2T8"/>
<keyword evidence="1 4" id="KW-0479">Metal-binding</keyword>
<feature type="region of interest" description="Disordered" evidence="5">
    <location>
        <begin position="1"/>
        <end position="37"/>
    </location>
</feature>
<evidence type="ECO:0000256" key="3">
    <source>
        <dbReference type="ARBA" id="ARBA00022833"/>
    </source>
</evidence>
<dbReference type="PRINTS" id="PR01217">
    <property type="entry name" value="PRICHEXTENSN"/>
</dbReference>
<dbReference type="GO" id="GO:0008270">
    <property type="term" value="F:zinc ion binding"/>
    <property type="evidence" value="ECO:0007669"/>
    <property type="project" value="UniProtKB-KW"/>
</dbReference>
<proteinExistence type="predicted"/>
<dbReference type="Proteomes" id="UP001314205">
    <property type="component" value="Unassembled WGS sequence"/>
</dbReference>
<name>A0AAV1L2T8_9NEOP</name>
<feature type="domain" description="C3H1-type" evidence="6">
    <location>
        <begin position="35"/>
        <end position="62"/>
    </location>
</feature>
<dbReference type="InterPro" id="IPR000571">
    <property type="entry name" value="Znf_CCCH"/>
</dbReference>
<dbReference type="PANTHER" id="PTHR45691">
    <property type="entry name" value="PROTEIN DIAPHANOUS"/>
    <property type="match status" value="1"/>
</dbReference>
<feature type="compositionally biased region" description="Low complexity" evidence="5">
    <location>
        <begin position="179"/>
        <end position="188"/>
    </location>
</feature>
<feature type="domain" description="C3H1-type" evidence="6">
    <location>
        <begin position="67"/>
        <end position="94"/>
    </location>
</feature>
<evidence type="ECO:0000256" key="1">
    <source>
        <dbReference type="ARBA" id="ARBA00022723"/>
    </source>
</evidence>
<gene>
    <name evidence="7" type="ORF">PARMNEM_LOCUS8982</name>
</gene>
<dbReference type="PROSITE" id="PS50103">
    <property type="entry name" value="ZF_C3H1"/>
    <property type="match status" value="2"/>
</dbReference>
<dbReference type="EMBL" id="CAVLGL010000082">
    <property type="protein sequence ID" value="CAK1588331.1"/>
    <property type="molecule type" value="Genomic_DNA"/>
</dbReference>
<protein>
    <recommendedName>
        <fullName evidence="6">C3H1-type domain-containing protein</fullName>
    </recommendedName>
</protein>
<feature type="zinc finger region" description="C3H1-type" evidence="4">
    <location>
        <begin position="35"/>
        <end position="62"/>
    </location>
</feature>
<sequence>MSNRGDQNGCQPPLPAQPRPPSESQTETEKEQTSDQPKQICRNYVWGTCSKNAKCKFRHELDVEEMKKILKFCHDYQNRTGCTREDCTYLHTTREEENLFLTTGQIPRVLAERHAAMSASANVETIPQIAMFIRDSYATPTPMPTSASLVPAPLPPPVPPPPSSRPAPPAPPPIPAIPMMPVMPSIPIQRPPPPPPPPPTVPSATVTRTTAPVYTANTSSDKPHSSNLSSEISRISSLTKGNNTAANGFSSYVNGQKANSFPTVSMAGTVPYSSTNVAARTYSAVNVITSTTSGSQITAPSAPYTSYQISIPPPPPPPRTYYNQSHTASSCTQNISYNTINRARAPVTQPTPPRTSTSAAIPIHHGSQNCNQYVMGRYPPPNYYSPYQ</sequence>
<dbReference type="GO" id="GO:0030041">
    <property type="term" value="P:actin filament polymerization"/>
    <property type="evidence" value="ECO:0007669"/>
    <property type="project" value="TreeGrafter"/>
</dbReference>
<accession>A0AAV1L2T8</accession>
<keyword evidence="2 4" id="KW-0863">Zinc-finger</keyword>
<keyword evidence="8" id="KW-1185">Reference proteome</keyword>
<evidence type="ECO:0000256" key="4">
    <source>
        <dbReference type="PROSITE-ProRule" id="PRU00723"/>
    </source>
</evidence>
<reference evidence="7 8" key="1">
    <citation type="submission" date="2023-11" db="EMBL/GenBank/DDBJ databases">
        <authorList>
            <person name="Hedman E."/>
            <person name="Englund M."/>
            <person name="Stromberg M."/>
            <person name="Nyberg Akerstrom W."/>
            <person name="Nylinder S."/>
            <person name="Jareborg N."/>
            <person name="Kallberg Y."/>
            <person name="Kronander E."/>
        </authorList>
    </citation>
    <scope>NUCLEOTIDE SEQUENCE [LARGE SCALE GENOMIC DNA]</scope>
</reference>
<feature type="region of interest" description="Disordered" evidence="5">
    <location>
        <begin position="214"/>
        <end position="233"/>
    </location>
</feature>
<evidence type="ECO:0000313" key="8">
    <source>
        <dbReference type="Proteomes" id="UP001314205"/>
    </source>
</evidence>
<organism evidence="7 8">
    <name type="scientific">Parnassius mnemosyne</name>
    <name type="common">clouded apollo</name>
    <dbReference type="NCBI Taxonomy" id="213953"/>
    <lineage>
        <taxon>Eukaryota</taxon>
        <taxon>Metazoa</taxon>
        <taxon>Ecdysozoa</taxon>
        <taxon>Arthropoda</taxon>
        <taxon>Hexapoda</taxon>
        <taxon>Insecta</taxon>
        <taxon>Pterygota</taxon>
        <taxon>Neoptera</taxon>
        <taxon>Endopterygota</taxon>
        <taxon>Lepidoptera</taxon>
        <taxon>Glossata</taxon>
        <taxon>Ditrysia</taxon>
        <taxon>Papilionoidea</taxon>
        <taxon>Papilionidae</taxon>
        <taxon>Parnassiinae</taxon>
        <taxon>Parnassini</taxon>
        <taxon>Parnassius</taxon>
        <taxon>Driopa</taxon>
    </lineage>
</organism>
<dbReference type="InterPro" id="IPR036855">
    <property type="entry name" value="Znf_CCCH_sf"/>
</dbReference>
<feature type="region of interest" description="Disordered" evidence="5">
    <location>
        <begin position="142"/>
        <end position="205"/>
    </location>
</feature>
<comment type="caution">
    <text evidence="7">The sequence shown here is derived from an EMBL/GenBank/DDBJ whole genome shotgun (WGS) entry which is preliminary data.</text>
</comment>